<evidence type="ECO:0000313" key="1">
    <source>
        <dbReference type="EMBL" id="KAF2469719.1"/>
    </source>
</evidence>
<accession>A0ACB6QRU5</accession>
<evidence type="ECO:0000313" key="2">
    <source>
        <dbReference type="Proteomes" id="UP000799755"/>
    </source>
</evidence>
<feature type="non-terminal residue" evidence="1">
    <location>
        <position position="143"/>
    </location>
</feature>
<name>A0ACB6QRU5_9PLEO</name>
<dbReference type="EMBL" id="MU003510">
    <property type="protein sequence ID" value="KAF2469719.1"/>
    <property type="molecule type" value="Genomic_DNA"/>
</dbReference>
<organism evidence="1 2">
    <name type="scientific">Lindgomyces ingoldianus</name>
    <dbReference type="NCBI Taxonomy" id="673940"/>
    <lineage>
        <taxon>Eukaryota</taxon>
        <taxon>Fungi</taxon>
        <taxon>Dikarya</taxon>
        <taxon>Ascomycota</taxon>
        <taxon>Pezizomycotina</taxon>
        <taxon>Dothideomycetes</taxon>
        <taxon>Pleosporomycetidae</taxon>
        <taxon>Pleosporales</taxon>
        <taxon>Lindgomycetaceae</taxon>
        <taxon>Lindgomyces</taxon>
    </lineage>
</organism>
<protein>
    <submittedName>
        <fullName evidence="1">Uncharacterized protein</fullName>
    </submittedName>
</protein>
<gene>
    <name evidence="1" type="ORF">BDR25DRAFT_161055</name>
</gene>
<dbReference type="Proteomes" id="UP000799755">
    <property type="component" value="Unassembled WGS sequence"/>
</dbReference>
<keyword evidence="2" id="KW-1185">Reference proteome</keyword>
<reference evidence="1" key="1">
    <citation type="journal article" date="2020" name="Stud. Mycol.">
        <title>101 Dothideomycetes genomes: a test case for predicting lifestyles and emergence of pathogens.</title>
        <authorList>
            <person name="Haridas S."/>
            <person name="Albert R."/>
            <person name="Binder M."/>
            <person name="Bloem J."/>
            <person name="Labutti K."/>
            <person name="Salamov A."/>
            <person name="Andreopoulos B."/>
            <person name="Baker S."/>
            <person name="Barry K."/>
            <person name="Bills G."/>
            <person name="Bluhm B."/>
            <person name="Cannon C."/>
            <person name="Castanera R."/>
            <person name="Culley D."/>
            <person name="Daum C."/>
            <person name="Ezra D."/>
            <person name="Gonzalez J."/>
            <person name="Henrissat B."/>
            <person name="Kuo A."/>
            <person name="Liang C."/>
            <person name="Lipzen A."/>
            <person name="Lutzoni F."/>
            <person name="Magnuson J."/>
            <person name="Mondo S."/>
            <person name="Nolan M."/>
            <person name="Ohm R."/>
            <person name="Pangilinan J."/>
            <person name="Park H.-J."/>
            <person name="Ramirez L."/>
            <person name="Alfaro M."/>
            <person name="Sun H."/>
            <person name="Tritt A."/>
            <person name="Yoshinaga Y."/>
            <person name="Zwiers L.-H."/>
            <person name="Turgeon B."/>
            <person name="Goodwin S."/>
            <person name="Spatafora J."/>
            <person name="Crous P."/>
            <person name="Grigoriev I."/>
        </authorList>
    </citation>
    <scope>NUCLEOTIDE SEQUENCE</scope>
    <source>
        <strain evidence="1">ATCC 200398</strain>
    </source>
</reference>
<comment type="caution">
    <text evidence="1">The sequence shown here is derived from an EMBL/GenBank/DDBJ whole genome shotgun (WGS) entry which is preliminary data.</text>
</comment>
<proteinExistence type="predicted"/>
<sequence>ALAALSMIPSCPAPPVVVAFVAELSADIIGGIIVEVACKDKDCGGNNKARSPMRFEPRQITLPPGVSQHAVDECTNSMAGVTITVTQKAANSFQLDAVPAPCMNLATLFTDQGHPVPCGSACMAYDDLTDADSQKLLATIQSL</sequence>
<feature type="non-terminal residue" evidence="1">
    <location>
        <position position="1"/>
    </location>
</feature>